<comment type="caution">
    <text evidence="1">The sequence shown here is derived from an EMBL/GenBank/DDBJ whole genome shotgun (WGS) entry which is preliminary data.</text>
</comment>
<keyword evidence="2" id="KW-1185">Reference proteome</keyword>
<gene>
    <name evidence="1" type="ORF">AVEN_10568_1</name>
</gene>
<dbReference type="OrthoDB" id="6723104at2759"/>
<dbReference type="Proteomes" id="UP000499080">
    <property type="component" value="Unassembled WGS sequence"/>
</dbReference>
<evidence type="ECO:0000313" key="1">
    <source>
        <dbReference type="EMBL" id="GBN36505.1"/>
    </source>
</evidence>
<evidence type="ECO:0000313" key="2">
    <source>
        <dbReference type="Proteomes" id="UP000499080"/>
    </source>
</evidence>
<dbReference type="Gene3D" id="3.40.395.10">
    <property type="entry name" value="Adenoviral Proteinase, Chain A"/>
    <property type="match status" value="1"/>
</dbReference>
<sequence length="425" mass="48598">MYLTPTQLTQIRKRKRITISKTQLKKTGGFLPFLAPFIPALIAGAKALALGAASGAAGWGAKKALDTISGSGCKKKAPWKGSLSKLGISNEVIEQNMKNEKGFRGVFTSDLLPRKMRQFENGIINLDIATGPGTHWMCYYNEPNNNFVEYFDPFGDYVYKIFPNIKKYLQSSGKKEIGYNSSFLQHPASVKCGYFCMKYISERNKDSKSAEKSEDFTIEYARPFSFKQIALQSFSMYVSWDNIKDEEIVYYDGHQWLNLSIPDGNYTIKGLNRYMVHFFGNYPPILFGIVEERQRTAIQLKDQYKIDLTKTKSLHKLLGFEPKVYEEPEQIGKFIADLSDGNDNIYIHCDIVEGAYINGSHSSNVIFSFTNINRPGSQIIKSFDKPLFFPVRMDSIYRIRMRITNHRNELISLNNQEVQYNFIAL</sequence>
<organism evidence="1 2">
    <name type="scientific">Araneus ventricosus</name>
    <name type="common">Orbweaver spider</name>
    <name type="synonym">Epeira ventricosa</name>
    <dbReference type="NCBI Taxonomy" id="182803"/>
    <lineage>
        <taxon>Eukaryota</taxon>
        <taxon>Metazoa</taxon>
        <taxon>Ecdysozoa</taxon>
        <taxon>Arthropoda</taxon>
        <taxon>Chelicerata</taxon>
        <taxon>Arachnida</taxon>
        <taxon>Araneae</taxon>
        <taxon>Araneomorphae</taxon>
        <taxon>Entelegynae</taxon>
        <taxon>Araneoidea</taxon>
        <taxon>Araneidae</taxon>
        <taxon>Araneus</taxon>
    </lineage>
</organism>
<accession>A0A4Y2NAT5</accession>
<reference evidence="1 2" key="1">
    <citation type="journal article" date="2019" name="Sci. Rep.">
        <title>Orb-weaving spider Araneus ventricosus genome elucidates the spidroin gene catalogue.</title>
        <authorList>
            <person name="Kono N."/>
            <person name="Nakamura H."/>
            <person name="Ohtoshi R."/>
            <person name="Moran D.A.P."/>
            <person name="Shinohara A."/>
            <person name="Yoshida Y."/>
            <person name="Fujiwara M."/>
            <person name="Mori M."/>
            <person name="Tomita M."/>
            <person name="Arakawa K."/>
        </authorList>
    </citation>
    <scope>NUCLEOTIDE SEQUENCE [LARGE SCALE GENOMIC DNA]</scope>
</reference>
<dbReference type="SUPFAM" id="SSF54001">
    <property type="entry name" value="Cysteine proteinases"/>
    <property type="match status" value="1"/>
</dbReference>
<dbReference type="AlphaFoldDB" id="A0A4Y2NAT5"/>
<dbReference type="InterPro" id="IPR038765">
    <property type="entry name" value="Papain-like_cys_pep_sf"/>
</dbReference>
<proteinExistence type="predicted"/>
<protein>
    <submittedName>
        <fullName evidence="1">Uncharacterized protein</fullName>
    </submittedName>
</protein>
<name>A0A4Y2NAT5_ARAVE</name>
<dbReference type="EMBL" id="BGPR01008853">
    <property type="protein sequence ID" value="GBN36505.1"/>
    <property type="molecule type" value="Genomic_DNA"/>
</dbReference>